<evidence type="ECO:0000256" key="1">
    <source>
        <dbReference type="ARBA" id="ARBA00006987"/>
    </source>
</evidence>
<sequence>MFVRLAANVAAGLVVSLAAAQAHAAYPTGPIRLIVPQSAGSGVDSVARILSDRMSQTLGQSVVVENKPGANGVIATAYVAKAKPDGYTLLLSGSSPMTLNPGLYKHLPYDPIKDFTYIAGVAENPFVLVASKASGLKSFAELKKAATEHPGRYTFASAGIGNSTHLATEMVAYKTGIKLMHVPFNGSGPAFSSVIGGQTDLMSSVVGPALPQLQAGAATPLLIIGAGAIPELPGVPSARDEGLDLPTLPTWTAVVGPAGMDPAVVKVIEKAVQDAQQDSRLQAQFKAQYLSIYRIAGPALTESIKNDIKVWTGLIHEFGIKAE</sequence>
<dbReference type="AlphaFoldDB" id="A0A1W6YU90"/>
<dbReference type="STRING" id="1416806.CAL12_20710"/>
<dbReference type="PANTHER" id="PTHR42928:SF5">
    <property type="entry name" value="BLR1237 PROTEIN"/>
    <property type="match status" value="1"/>
</dbReference>
<keyword evidence="4" id="KW-1185">Reference proteome</keyword>
<dbReference type="PIRSF" id="PIRSF017082">
    <property type="entry name" value="YflP"/>
    <property type="match status" value="1"/>
</dbReference>
<dbReference type="CDD" id="cd07012">
    <property type="entry name" value="PBP2_Bug_TTT"/>
    <property type="match status" value="1"/>
</dbReference>
<name>A0A1W6YU90_9BORD</name>
<keyword evidence="2" id="KW-0732">Signal</keyword>
<comment type="similarity">
    <text evidence="1">Belongs to the UPF0065 (bug) family.</text>
</comment>
<organism evidence="3 4">
    <name type="scientific">Bordetella genomosp. 8</name>
    <dbReference type="NCBI Taxonomy" id="1416806"/>
    <lineage>
        <taxon>Bacteria</taxon>
        <taxon>Pseudomonadati</taxon>
        <taxon>Pseudomonadota</taxon>
        <taxon>Betaproteobacteria</taxon>
        <taxon>Burkholderiales</taxon>
        <taxon>Alcaligenaceae</taxon>
        <taxon>Bordetella</taxon>
    </lineage>
</organism>
<evidence type="ECO:0000313" key="4">
    <source>
        <dbReference type="Proteomes" id="UP000194151"/>
    </source>
</evidence>
<dbReference type="SUPFAM" id="SSF53850">
    <property type="entry name" value="Periplasmic binding protein-like II"/>
    <property type="match status" value="1"/>
</dbReference>
<dbReference type="InterPro" id="IPR005064">
    <property type="entry name" value="BUG"/>
</dbReference>
<evidence type="ECO:0000313" key="3">
    <source>
        <dbReference type="EMBL" id="ARP84660.1"/>
    </source>
</evidence>
<dbReference type="InterPro" id="IPR042100">
    <property type="entry name" value="Bug_dom1"/>
</dbReference>
<dbReference type="EMBL" id="CP021108">
    <property type="protein sequence ID" value="ARP84660.1"/>
    <property type="molecule type" value="Genomic_DNA"/>
</dbReference>
<evidence type="ECO:0000256" key="2">
    <source>
        <dbReference type="SAM" id="SignalP"/>
    </source>
</evidence>
<accession>A0A1W6YU90</accession>
<dbReference type="PANTHER" id="PTHR42928">
    <property type="entry name" value="TRICARBOXYLATE-BINDING PROTEIN"/>
    <property type="match status" value="1"/>
</dbReference>
<dbReference type="KEGG" id="bgv:CAL12_20710"/>
<dbReference type="Gene3D" id="3.40.190.150">
    <property type="entry name" value="Bordetella uptake gene, domain 1"/>
    <property type="match status" value="1"/>
</dbReference>
<feature type="signal peptide" evidence="2">
    <location>
        <begin position="1"/>
        <end position="24"/>
    </location>
</feature>
<dbReference type="Proteomes" id="UP000194151">
    <property type="component" value="Chromosome"/>
</dbReference>
<gene>
    <name evidence="3" type="ORF">CAL12_20710</name>
</gene>
<protein>
    <submittedName>
        <fullName evidence="3">ABC transporter substrate-binding protein</fullName>
    </submittedName>
</protein>
<dbReference type="OrthoDB" id="8678477at2"/>
<dbReference type="Gene3D" id="3.40.190.10">
    <property type="entry name" value="Periplasmic binding protein-like II"/>
    <property type="match status" value="1"/>
</dbReference>
<feature type="chain" id="PRO_5011986640" evidence="2">
    <location>
        <begin position="25"/>
        <end position="323"/>
    </location>
</feature>
<reference evidence="3 4" key="1">
    <citation type="submission" date="2017-05" db="EMBL/GenBank/DDBJ databases">
        <title>Complete and WGS of Bordetella genogroups.</title>
        <authorList>
            <person name="Spilker T."/>
            <person name="LiPuma J."/>
        </authorList>
    </citation>
    <scope>NUCLEOTIDE SEQUENCE [LARGE SCALE GENOMIC DNA]</scope>
    <source>
        <strain evidence="3 4">AU19157</strain>
    </source>
</reference>
<proteinExistence type="inferred from homology"/>
<dbReference type="Pfam" id="PF03401">
    <property type="entry name" value="TctC"/>
    <property type="match status" value="1"/>
</dbReference>